<feature type="domain" description="DJ-1/PfpI" evidence="1">
    <location>
        <begin position="35"/>
        <end position="193"/>
    </location>
</feature>
<dbReference type="PANTHER" id="PTHR43130">
    <property type="entry name" value="ARAC-FAMILY TRANSCRIPTIONAL REGULATOR"/>
    <property type="match status" value="1"/>
</dbReference>
<dbReference type="AlphaFoldDB" id="A0A1B8H0P3"/>
<evidence type="ECO:0000313" key="2">
    <source>
        <dbReference type="EMBL" id="OBU02623.1"/>
    </source>
</evidence>
<dbReference type="EMBL" id="LZEY01000060">
    <property type="protein sequence ID" value="OBU02623.1"/>
    <property type="molecule type" value="Genomic_DNA"/>
</dbReference>
<keyword evidence="3" id="KW-1185">Reference proteome</keyword>
<dbReference type="PANTHER" id="PTHR43130:SF2">
    <property type="entry name" value="DJ-1_PFPI DOMAIN-CONTAINING PROTEIN"/>
    <property type="match status" value="1"/>
</dbReference>
<dbReference type="InterPro" id="IPR052158">
    <property type="entry name" value="INH-QAR"/>
</dbReference>
<dbReference type="OrthoDB" id="9803764at2"/>
<dbReference type="SUPFAM" id="SSF52317">
    <property type="entry name" value="Class I glutamine amidotransferase-like"/>
    <property type="match status" value="1"/>
</dbReference>
<evidence type="ECO:0000313" key="3">
    <source>
        <dbReference type="Proteomes" id="UP000092377"/>
    </source>
</evidence>
<dbReference type="InterPro" id="IPR029062">
    <property type="entry name" value="Class_I_gatase-like"/>
</dbReference>
<accession>A0A1B8H0P3</accession>
<dbReference type="Pfam" id="PF01965">
    <property type="entry name" value="DJ-1_PfpI"/>
    <property type="match status" value="1"/>
</dbReference>
<comment type="caution">
    <text evidence="2">The sequence shown here is derived from an EMBL/GenBank/DDBJ whole genome shotgun (WGS) entry which is preliminary data.</text>
</comment>
<dbReference type="GO" id="GO:0006355">
    <property type="term" value="P:regulation of DNA-templated transcription"/>
    <property type="evidence" value="ECO:0007669"/>
    <property type="project" value="TreeGrafter"/>
</dbReference>
<evidence type="ECO:0000259" key="1">
    <source>
        <dbReference type="Pfam" id="PF01965"/>
    </source>
</evidence>
<dbReference type="InterPro" id="IPR002818">
    <property type="entry name" value="DJ-1/PfpI"/>
</dbReference>
<organism evidence="2 3">
    <name type="scientific">Morganella psychrotolerans</name>
    <dbReference type="NCBI Taxonomy" id="368603"/>
    <lineage>
        <taxon>Bacteria</taxon>
        <taxon>Pseudomonadati</taxon>
        <taxon>Pseudomonadota</taxon>
        <taxon>Gammaproteobacteria</taxon>
        <taxon>Enterobacterales</taxon>
        <taxon>Morganellaceae</taxon>
        <taxon>Morganella</taxon>
    </lineage>
</organism>
<proteinExistence type="predicted"/>
<dbReference type="RefSeq" id="WP_067406146.1">
    <property type="nucleotide sequence ID" value="NZ_LZEY01000060.1"/>
</dbReference>
<sequence>MSEQNYTVNTPYGLTTPSIQALVAAGRAQQPALLKVGIFVSPGFMPMDINGAQSVFTIAGAEIYLIWKHKELVEGYIGWPTMPTMTFDECPDDLDVLVVGMVPPEVIEDPAVIRFFADKGRKAKYVIGTCYGSLMLGTAGLLEGKRATSNSNVVPMLPDVGATPVGGSEVVIDGNIYTSGPATGSFDASLRVLQALRGEELAALVELAIEYDPRPPFGTGSPELAGAEMTGIAQSMTAPLNQLYHAAAKRGYAVYQALQTGR</sequence>
<dbReference type="CDD" id="cd03139">
    <property type="entry name" value="GATase1_PfpI_2"/>
    <property type="match status" value="1"/>
</dbReference>
<gene>
    <name evidence="2" type="ORF">AYY18_11450</name>
</gene>
<dbReference type="Proteomes" id="UP000092377">
    <property type="component" value="Unassembled WGS sequence"/>
</dbReference>
<protein>
    <submittedName>
        <fullName evidence="2">Dihydroxy-acid dehydratase</fullName>
    </submittedName>
</protein>
<reference evidence="3" key="1">
    <citation type="submission" date="2016-06" db="EMBL/GenBank/DDBJ databases">
        <authorList>
            <person name="Butler K."/>
        </authorList>
    </citation>
    <scope>NUCLEOTIDE SEQUENCE [LARGE SCALE GENOMIC DNA]</scope>
    <source>
        <strain evidence="3">GCSL-Mp20</strain>
    </source>
</reference>
<name>A0A1B8H0P3_9GAMM</name>
<dbReference type="Gene3D" id="3.40.50.880">
    <property type="match status" value="1"/>
</dbReference>